<evidence type="ECO:0000256" key="3">
    <source>
        <dbReference type="ARBA" id="ARBA00022857"/>
    </source>
</evidence>
<comment type="similarity">
    <text evidence="7">Belongs to the PdxA family.</text>
</comment>
<dbReference type="GO" id="GO:0050897">
    <property type="term" value="F:cobalt ion binding"/>
    <property type="evidence" value="ECO:0007669"/>
    <property type="project" value="UniProtKB-UniRule"/>
</dbReference>
<comment type="subcellular location">
    <subcellularLocation>
        <location evidence="7">Cytoplasm</location>
    </subcellularLocation>
</comment>
<evidence type="ECO:0000256" key="1">
    <source>
        <dbReference type="ARBA" id="ARBA00022490"/>
    </source>
</evidence>
<keyword evidence="7" id="KW-0170">Cobalt</keyword>
<reference evidence="8" key="2">
    <citation type="submission" date="2020-09" db="EMBL/GenBank/DDBJ databases">
        <authorList>
            <person name="Sun Q."/>
            <person name="Kim S."/>
        </authorList>
    </citation>
    <scope>NUCLEOTIDE SEQUENCE</scope>
    <source>
        <strain evidence="8">KCTC 42590</strain>
    </source>
</reference>
<dbReference type="AlphaFoldDB" id="A0A919AV58"/>
<dbReference type="GO" id="GO:0051287">
    <property type="term" value="F:NAD binding"/>
    <property type="evidence" value="ECO:0007669"/>
    <property type="project" value="InterPro"/>
</dbReference>
<dbReference type="PANTHER" id="PTHR30004">
    <property type="entry name" value="4-HYDROXYTHREONINE-4-PHOSPHATE DEHYDROGENASE"/>
    <property type="match status" value="1"/>
</dbReference>
<proteinExistence type="inferred from homology"/>
<name>A0A919AV58_9PROT</name>
<keyword evidence="9" id="KW-1185">Reference proteome</keyword>
<feature type="binding site" evidence="7">
    <location>
        <position position="271"/>
    </location>
    <ligand>
        <name>substrate</name>
    </ligand>
</feature>
<dbReference type="GO" id="GO:0050570">
    <property type="term" value="F:4-hydroxythreonine-4-phosphate dehydrogenase activity"/>
    <property type="evidence" value="ECO:0007669"/>
    <property type="project" value="UniProtKB-UniRule"/>
</dbReference>
<comment type="cofactor">
    <cofactor evidence="7">
        <name>Zn(2+)</name>
        <dbReference type="ChEBI" id="CHEBI:29105"/>
    </cofactor>
    <cofactor evidence="7">
        <name>Mg(2+)</name>
        <dbReference type="ChEBI" id="CHEBI:18420"/>
    </cofactor>
    <cofactor evidence="7">
        <name>Co(2+)</name>
        <dbReference type="ChEBI" id="CHEBI:48828"/>
    </cofactor>
    <text evidence="7">Binds 1 divalent metal cation per subunit. Can use ions such as Zn(2+), Mg(2+) or Co(2+).</text>
</comment>
<dbReference type="GO" id="GO:0008615">
    <property type="term" value="P:pyridoxine biosynthetic process"/>
    <property type="evidence" value="ECO:0007669"/>
    <property type="project" value="UniProtKB-UniRule"/>
</dbReference>
<keyword evidence="7" id="KW-0460">Magnesium</keyword>
<dbReference type="HAMAP" id="MF_00536">
    <property type="entry name" value="PdxA"/>
    <property type="match status" value="1"/>
</dbReference>
<dbReference type="GO" id="GO:0005737">
    <property type="term" value="C:cytoplasm"/>
    <property type="evidence" value="ECO:0007669"/>
    <property type="project" value="UniProtKB-SubCell"/>
</dbReference>
<feature type="binding site" evidence="7">
    <location>
        <position position="131"/>
    </location>
    <ligand>
        <name>substrate</name>
    </ligand>
</feature>
<dbReference type="EC" id="1.1.1.262" evidence="7"/>
<feature type="binding site" evidence="7">
    <location>
        <position position="263"/>
    </location>
    <ligand>
        <name>a divalent metal cation</name>
        <dbReference type="ChEBI" id="CHEBI:60240"/>
        <note>ligand shared between dimeric partners</note>
    </ligand>
</feature>
<protein>
    <recommendedName>
        <fullName evidence="7">4-hydroxythreonine-4-phosphate dehydrogenase</fullName>
        <ecNumber evidence="7">1.1.1.262</ecNumber>
    </recommendedName>
    <alternativeName>
        <fullName evidence="7">4-(phosphohydroxy)-L-threonine dehydrogenase</fullName>
    </alternativeName>
</protein>
<sequence length="330" mass="34866">MSNAPLAITMGEPAGVGPELIAKLWQQRDEVSLPFCFYIGMASALPDVIPVIKIEKPSDALGVFDKALPVMETTSSGSFTLGAPSPSSGKSVIEAIDQAVALCRSGDAGGMVTAPIHKAVLYEAGFSSPGHTEYLASLCCMSSDSSVMMLAVEGLRVVPVTVHMSIKDVPRYLTVDKIVHTASVTAADLRDRFGISHPRLAIAALNPHAGEGGTMGMEEATHITPAIWQLQDMGIDAQGPYPADTLFHEDARATYDAVICMYHDQALIPLKTLDFWGGVNITLGLPIIRTSPDHGTAHTIAGKGIARTDSMLAAIRMADRMAKSNKGTAP</sequence>
<feature type="binding site" evidence="7">
    <location>
        <position position="208"/>
    </location>
    <ligand>
        <name>a divalent metal cation</name>
        <dbReference type="ChEBI" id="CHEBI:60240"/>
        <note>ligand shared between dimeric partners</note>
    </ligand>
</feature>
<dbReference type="InterPro" id="IPR037510">
    <property type="entry name" value="PdxA"/>
</dbReference>
<keyword evidence="4 7" id="KW-0560">Oxidoreductase</keyword>
<comment type="function">
    <text evidence="7">Catalyzes the NAD(P)-dependent oxidation of 4-(phosphooxy)-L-threonine (HTP) into 2-amino-3-oxo-4-(phosphooxy)butyric acid which spontaneously decarboxylates to form 3-amino-2-oxopropyl phosphate (AHAP).</text>
</comment>
<feature type="binding site" evidence="7">
    <location>
        <position position="280"/>
    </location>
    <ligand>
        <name>substrate</name>
    </ligand>
</feature>
<comment type="catalytic activity">
    <reaction evidence="7">
        <text>4-(phosphooxy)-L-threonine + NAD(+) = 3-amino-2-oxopropyl phosphate + CO2 + NADH</text>
        <dbReference type="Rhea" id="RHEA:32275"/>
        <dbReference type="ChEBI" id="CHEBI:16526"/>
        <dbReference type="ChEBI" id="CHEBI:57279"/>
        <dbReference type="ChEBI" id="CHEBI:57540"/>
        <dbReference type="ChEBI" id="CHEBI:57945"/>
        <dbReference type="ChEBI" id="CHEBI:58452"/>
        <dbReference type="EC" id="1.1.1.262"/>
    </reaction>
</comment>
<organism evidence="8 9">
    <name type="scientific">Kordiimonas sediminis</name>
    <dbReference type="NCBI Taxonomy" id="1735581"/>
    <lineage>
        <taxon>Bacteria</taxon>
        <taxon>Pseudomonadati</taxon>
        <taxon>Pseudomonadota</taxon>
        <taxon>Alphaproteobacteria</taxon>
        <taxon>Kordiimonadales</taxon>
        <taxon>Kordiimonadaceae</taxon>
        <taxon>Kordiimonas</taxon>
    </lineage>
</organism>
<comment type="miscellaneous">
    <text evidence="7">The active site is located at the dimer interface.</text>
</comment>
<comment type="pathway">
    <text evidence="7">Cofactor biosynthesis; pyridoxine 5'-phosphate biosynthesis; pyridoxine 5'-phosphate from D-erythrose 4-phosphate: step 4/5.</text>
</comment>
<evidence type="ECO:0000313" key="8">
    <source>
        <dbReference type="EMBL" id="GHF27637.1"/>
    </source>
</evidence>
<evidence type="ECO:0000256" key="4">
    <source>
        <dbReference type="ARBA" id="ARBA00023002"/>
    </source>
</evidence>
<evidence type="ECO:0000256" key="5">
    <source>
        <dbReference type="ARBA" id="ARBA00023027"/>
    </source>
</evidence>
<comment type="caution">
    <text evidence="8">The sequence shown here is derived from an EMBL/GenBank/DDBJ whole genome shotgun (WGS) entry which is preliminary data.</text>
</comment>
<keyword evidence="7" id="KW-0862">Zinc</keyword>
<comment type="subunit">
    <text evidence="7">Homodimer.</text>
</comment>
<feature type="binding site" evidence="7">
    <location>
        <position position="289"/>
    </location>
    <ligand>
        <name>substrate</name>
    </ligand>
</feature>
<dbReference type="Proteomes" id="UP000630923">
    <property type="component" value="Unassembled WGS sequence"/>
</dbReference>
<accession>A0A919AV58</accession>
<dbReference type="EMBL" id="BNCI01000002">
    <property type="protein sequence ID" value="GHF27637.1"/>
    <property type="molecule type" value="Genomic_DNA"/>
</dbReference>
<evidence type="ECO:0000256" key="7">
    <source>
        <dbReference type="HAMAP-Rule" id="MF_00536"/>
    </source>
</evidence>
<dbReference type="Gene3D" id="3.40.718.10">
    <property type="entry name" value="Isopropylmalate Dehydrogenase"/>
    <property type="match status" value="1"/>
</dbReference>
<evidence type="ECO:0000256" key="2">
    <source>
        <dbReference type="ARBA" id="ARBA00022723"/>
    </source>
</evidence>
<dbReference type="SUPFAM" id="SSF53659">
    <property type="entry name" value="Isocitrate/Isopropylmalate dehydrogenase-like"/>
    <property type="match status" value="1"/>
</dbReference>
<gene>
    <name evidence="8" type="primary">pdxA1</name>
    <name evidence="7" type="synonym">pdxA</name>
    <name evidence="8" type="ORF">GCM10017044_23400</name>
</gene>
<dbReference type="NCBIfam" id="NF003699">
    <property type="entry name" value="PRK05312.1"/>
    <property type="match status" value="1"/>
</dbReference>
<feature type="binding site" evidence="7">
    <location>
        <position position="132"/>
    </location>
    <ligand>
        <name>substrate</name>
    </ligand>
</feature>
<dbReference type="InterPro" id="IPR005255">
    <property type="entry name" value="PdxA_fam"/>
</dbReference>
<dbReference type="RefSeq" id="WP_191253171.1">
    <property type="nucleotide sequence ID" value="NZ_BNCI01000002.1"/>
</dbReference>
<keyword evidence="6 7" id="KW-0664">Pyridoxine biosynthesis</keyword>
<keyword evidence="1 7" id="KW-0963">Cytoplasm</keyword>
<evidence type="ECO:0000256" key="6">
    <source>
        <dbReference type="ARBA" id="ARBA00023096"/>
    </source>
</evidence>
<dbReference type="Pfam" id="PF04166">
    <property type="entry name" value="PdxA"/>
    <property type="match status" value="1"/>
</dbReference>
<dbReference type="PANTHER" id="PTHR30004:SF6">
    <property type="entry name" value="D-THREONATE 4-PHOSPHATE DEHYDROGENASE"/>
    <property type="match status" value="1"/>
</dbReference>
<keyword evidence="3 7" id="KW-0521">NADP</keyword>
<feature type="binding site" evidence="7">
    <location>
        <position position="163"/>
    </location>
    <ligand>
        <name>a divalent metal cation</name>
        <dbReference type="ChEBI" id="CHEBI:60240"/>
        <note>ligand shared between dimeric partners</note>
    </ligand>
</feature>
<dbReference type="GO" id="GO:0042823">
    <property type="term" value="P:pyridoxal phosphate biosynthetic process"/>
    <property type="evidence" value="ECO:0007669"/>
    <property type="project" value="UniProtKB-UniRule"/>
</dbReference>
<evidence type="ECO:0000313" key="9">
    <source>
        <dbReference type="Proteomes" id="UP000630923"/>
    </source>
</evidence>
<dbReference type="NCBIfam" id="TIGR00557">
    <property type="entry name" value="pdxA"/>
    <property type="match status" value="1"/>
</dbReference>
<dbReference type="GO" id="GO:0000287">
    <property type="term" value="F:magnesium ion binding"/>
    <property type="evidence" value="ECO:0007669"/>
    <property type="project" value="UniProtKB-UniRule"/>
</dbReference>
<keyword evidence="5 7" id="KW-0520">NAD</keyword>
<reference evidence="8" key="1">
    <citation type="journal article" date="2014" name="Int. J. Syst. Evol. Microbiol.">
        <title>Complete genome sequence of Corynebacterium casei LMG S-19264T (=DSM 44701T), isolated from a smear-ripened cheese.</title>
        <authorList>
            <consortium name="US DOE Joint Genome Institute (JGI-PGF)"/>
            <person name="Walter F."/>
            <person name="Albersmeier A."/>
            <person name="Kalinowski J."/>
            <person name="Ruckert C."/>
        </authorList>
    </citation>
    <scope>NUCLEOTIDE SEQUENCE</scope>
    <source>
        <strain evidence="8">KCTC 42590</strain>
    </source>
</reference>
<dbReference type="GO" id="GO:0008270">
    <property type="term" value="F:zinc ion binding"/>
    <property type="evidence" value="ECO:0007669"/>
    <property type="project" value="UniProtKB-UniRule"/>
</dbReference>
<keyword evidence="2 7" id="KW-0479">Metal-binding</keyword>